<evidence type="ECO:0000256" key="1">
    <source>
        <dbReference type="SAM" id="Phobius"/>
    </source>
</evidence>
<evidence type="ECO:0000259" key="3">
    <source>
        <dbReference type="Pfam" id="PF07589"/>
    </source>
</evidence>
<dbReference type="InterPro" id="IPR013424">
    <property type="entry name" value="Ice-binding_C"/>
</dbReference>
<keyword evidence="1" id="KW-1133">Transmembrane helix</keyword>
<feature type="chain" id="PRO_5011716810" evidence="2">
    <location>
        <begin position="27"/>
        <end position="260"/>
    </location>
</feature>
<evidence type="ECO:0000313" key="5">
    <source>
        <dbReference type="Proteomes" id="UP000199586"/>
    </source>
</evidence>
<name>A0A1I5QH98_9SPHN</name>
<gene>
    <name evidence="4" type="ORF">SAMN04488241_10243</name>
</gene>
<keyword evidence="2" id="KW-0732">Signal</keyword>
<evidence type="ECO:0000313" key="4">
    <source>
        <dbReference type="EMBL" id="SFP45603.1"/>
    </source>
</evidence>
<proteinExistence type="predicted"/>
<dbReference type="EMBL" id="FOXP01000002">
    <property type="protein sequence ID" value="SFP45603.1"/>
    <property type="molecule type" value="Genomic_DNA"/>
</dbReference>
<protein>
    <submittedName>
        <fullName evidence="4">PEP-CTERM protein-sorting domain-containing protein</fullName>
    </submittedName>
</protein>
<keyword evidence="1" id="KW-0472">Membrane</keyword>
<dbReference type="NCBIfam" id="TIGR02595">
    <property type="entry name" value="PEP_CTERM"/>
    <property type="match status" value="1"/>
</dbReference>
<dbReference type="RefSeq" id="WP_245739015.1">
    <property type="nucleotide sequence ID" value="NZ_FOXP01000002.1"/>
</dbReference>
<dbReference type="Pfam" id="PF07589">
    <property type="entry name" value="PEP-CTERM"/>
    <property type="match status" value="1"/>
</dbReference>
<dbReference type="STRING" id="634430.SAMN04488241_10243"/>
<feature type="domain" description="Ice-binding protein C-terminal" evidence="3">
    <location>
        <begin position="215"/>
        <end position="242"/>
    </location>
</feature>
<sequence length="260" mass="26795">MIRSLHRATMVAATIAAALTATTASAASYTIDFANQSPVSNLGWAACPTGVSNCADSQKIGVGVLGGHLNSTGSGSATFSPASVGVFRGAGLGVSYGTDKASDATHQIDNSGTGSDFVALFFSQSVTLSSIFRANYGTGSLNRDTDASYMAYTGSLTNLPTSLPLGGFSYLDHSTSKTNSTALSNVWLIAANVNGQTNDAFKLSSIVVNTAPLAAVPEPATWAMMLLGFGMIGFGMRYGMRRSNTRFDLKVQRIAAGVDA</sequence>
<reference evidence="5" key="1">
    <citation type="submission" date="2016-10" db="EMBL/GenBank/DDBJ databases">
        <authorList>
            <person name="Varghese N."/>
            <person name="Submissions S."/>
        </authorList>
    </citation>
    <scope>NUCLEOTIDE SEQUENCE [LARGE SCALE GENOMIC DNA]</scope>
    <source>
        <strain evidence="5">CGMCC 1.9113</strain>
    </source>
</reference>
<feature type="signal peptide" evidence="2">
    <location>
        <begin position="1"/>
        <end position="26"/>
    </location>
</feature>
<dbReference type="Proteomes" id="UP000199586">
    <property type="component" value="Unassembled WGS sequence"/>
</dbReference>
<keyword evidence="5" id="KW-1185">Reference proteome</keyword>
<keyword evidence="1" id="KW-0812">Transmembrane</keyword>
<organism evidence="4 5">
    <name type="scientific">Sphingomonas rubra</name>
    <dbReference type="NCBI Taxonomy" id="634430"/>
    <lineage>
        <taxon>Bacteria</taxon>
        <taxon>Pseudomonadati</taxon>
        <taxon>Pseudomonadota</taxon>
        <taxon>Alphaproteobacteria</taxon>
        <taxon>Sphingomonadales</taxon>
        <taxon>Sphingomonadaceae</taxon>
        <taxon>Sphingomonas</taxon>
    </lineage>
</organism>
<evidence type="ECO:0000256" key="2">
    <source>
        <dbReference type="SAM" id="SignalP"/>
    </source>
</evidence>
<accession>A0A1I5QH98</accession>
<dbReference type="AlphaFoldDB" id="A0A1I5QH98"/>
<dbReference type="NCBIfam" id="NF035944">
    <property type="entry name" value="PEPxxWA-CTERM"/>
    <property type="match status" value="1"/>
</dbReference>
<feature type="transmembrane region" description="Helical" evidence="1">
    <location>
        <begin position="220"/>
        <end position="240"/>
    </location>
</feature>